<accession>I4EDK9</accession>
<keyword evidence="3" id="KW-0472">Membrane</keyword>
<evidence type="ECO:0000313" key="5">
    <source>
        <dbReference type="Proteomes" id="UP000004221"/>
    </source>
</evidence>
<dbReference type="Proteomes" id="UP000004221">
    <property type="component" value="Unassembled WGS sequence"/>
</dbReference>
<dbReference type="GO" id="GO:0016020">
    <property type="term" value="C:membrane"/>
    <property type="evidence" value="ECO:0007669"/>
    <property type="project" value="InterPro"/>
</dbReference>
<keyword evidence="1 2" id="KW-0808">Transferase</keyword>
<dbReference type="Pfam" id="PF01066">
    <property type="entry name" value="CDP-OH_P_transf"/>
    <property type="match status" value="1"/>
</dbReference>
<evidence type="ECO:0000313" key="4">
    <source>
        <dbReference type="EMBL" id="CCF82771.1"/>
    </source>
</evidence>
<organism evidence="4 5">
    <name type="scientific">Nitrolancea hollandica Lb</name>
    <dbReference type="NCBI Taxonomy" id="1129897"/>
    <lineage>
        <taxon>Bacteria</taxon>
        <taxon>Pseudomonadati</taxon>
        <taxon>Thermomicrobiota</taxon>
        <taxon>Thermomicrobia</taxon>
        <taxon>Sphaerobacterales</taxon>
        <taxon>Sphaerobacterineae</taxon>
        <taxon>Sphaerobacteraceae</taxon>
        <taxon>Nitrolancea</taxon>
    </lineage>
</organism>
<dbReference type="GO" id="GO:0008654">
    <property type="term" value="P:phospholipid biosynthetic process"/>
    <property type="evidence" value="ECO:0007669"/>
    <property type="project" value="InterPro"/>
</dbReference>
<dbReference type="OrthoDB" id="9782011at2"/>
<reference evidence="4 5" key="1">
    <citation type="journal article" date="2012" name="ISME J.">
        <title>Nitrification expanded: discovery, physiology and genomics of a nitrite-oxidizing bacterium from the phylum Chloroflexi.</title>
        <authorList>
            <person name="Sorokin D.Y."/>
            <person name="Lucker S."/>
            <person name="Vejmelkova D."/>
            <person name="Kostrikina N.A."/>
            <person name="Kleerebezem R."/>
            <person name="Rijpstra W.I."/>
            <person name="Damste J.S."/>
            <person name="Le Paslier D."/>
            <person name="Muyzer G."/>
            <person name="Wagner M."/>
            <person name="van Loosdrecht M.C."/>
            <person name="Daims H."/>
        </authorList>
    </citation>
    <scope>NUCLEOTIDE SEQUENCE [LARGE SCALE GENOMIC DNA]</scope>
    <source>
        <strain evidence="5">none</strain>
    </source>
</reference>
<sequence>MANLITIGRLFLLFVAIALIYTRSYPAVVVAIVLIVIVFISDGLDGFVARRQGSASEFGAVLDIAGDRVVENALWIVFAQLGLIGVWAPIVVMTRGFLVDAMRGFTYAAVGKSAFGENSMMRTALSHFLAASRFMRGLYGVAKAVGFIFLTGLFGSTLISAEGSLLSGLYSHGALRVAGWFTVYLALALTIIRGVPVLVDAMYYVSQPGRSDARDQTLRGDR</sequence>
<dbReference type="Gene3D" id="1.20.120.1760">
    <property type="match status" value="1"/>
</dbReference>
<feature type="transmembrane region" description="Helical" evidence="3">
    <location>
        <begin position="181"/>
        <end position="205"/>
    </location>
</feature>
<dbReference type="InterPro" id="IPR043130">
    <property type="entry name" value="CDP-OH_PTrfase_TM_dom"/>
</dbReference>
<keyword evidence="5" id="KW-1185">Reference proteome</keyword>
<dbReference type="InterPro" id="IPR048254">
    <property type="entry name" value="CDP_ALCOHOL_P_TRANSF_CS"/>
</dbReference>
<evidence type="ECO:0000256" key="1">
    <source>
        <dbReference type="ARBA" id="ARBA00022679"/>
    </source>
</evidence>
<feature type="transmembrane region" description="Helical" evidence="3">
    <location>
        <begin position="138"/>
        <end position="161"/>
    </location>
</feature>
<keyword evidence="3" id="KW-0812">Transmembrane</keyword>
<dbReference type="RefSeq" id="WP_008475162.1">
    <property type="nucleotide sequence ID" value="NZ_CAGS01000063.1"/>
</dbReference>
<comment type="similarity">
    <text evidence="2">Belongs to the CDP-alcohol phosphatidyltransferase class-I family.</text>
</comment>
<dbReference type="InterPro" id="IPR000462">
    <property type="entry name" value="CDP-OH_P_trans"/>
</dbReference>
<name>I4EDK9_9BACT</name>
<proteinExistence type="inferred from homology"/>
<evidence type="ECO:0000256" key="3">
    <source>
        <dbReference type="SAM" id="Phobius"/>
    </source>
</evidence>
<keyword evidence="3" id="KW-1133">Transmembrane helix</keyword>
<evidence type="ECO:0000256" key="2">
    <source>
        <dbReference type="RuleBase" id="RU003750"/>
    </source>
</evidence>
<protein>
    <submittedName>
        <fullName evidence="4">CDP-alcohol phosphatidyltransferase</fullName>
    </submittedName>
</protein>
<dbReference type="GO" id="GO:0016780">
    <property type="term" value="F:phosphotransferase activity, for other substituted phosphate groups"/>
    <property type="evidence" value="ECO:0007669"/>
    <property type="project" value="InterPro"/>
</dbReference>
<dbReference type="PROSITE" id="PS00379">
    <property type="entry name" value="CDP_ALCOHOL_P_TRANSF"/>
    <property type="match status" value="1"/>
</dbReference>
<feature type="transmembrane region" description="Helical" evidence="3">
    <location>
        <begin position="12"/>
        <end position="40"/>
    </location>
</feature>
<dbReference type="EMBL" id="CAGS01000063">
    <property type="protein sequence ID" value="CCF82771.1"/>
    <property type="molecule type" value="Genomic_DNA"/>
</dbReference>
<gene>
    <name evidence="4" type="ORF">NITHO_1550010</name>
</gene>
<comment type="caution">
    <text evidence="4">The sequence shown here is derived from an EMBL/GenBank/DDBJ whole genome shotgun (WGS) entry which is preliminary data.</text>
</comment>
<dbReference type="AlphaFoldDB" id="I4EDK9"/>
<feature type="transmembrane region" description="Helical" evidence="3">
    <location>
        <begin position="73"/>
        <end position="93"/>
    </location>
</feature>